<proteinExistence type="predicted"/>
<organism evidence="1 2">
    <name type="scientific">Blastopirellula retiformator</name>
    <dbReference type="NCBI Taxonomy" id="2527970"/>
    <lineage>
        <taxon>Bacteria</taxon>
        <taxon>Pseudomonadati</taxon>
        <taxon>Planctomycetota</taxon>
        <taxon>Planctomycetia</taxon>
        <taxon>Pirellulales</taxon>
        <taxon>Pirellulaceae</taxon>
        <taxon>Blastopirellula</taxon>
    </lineage>
</organism>
<dbReference type="Proteomes" id="UP000318878">
    <property type="component" value="Unassembled WGS sequence"/>
</dbReference>
<dbReference type="EMBL" id="SJPF01000003">
    <property type="protein sequence ID" value="TWT32744.1"/>
    <property type="molecule type" value="Genomic_DNA"/>
</dbReference>
<protein>
    <submittedName>
        <fullName evidence="1">Uncharacterized protein</fullName>
    </submittedName>
</protein>
<keyword evidence="2" id="KW-1185">Reference proteome</keyword>
<evidence type="ECO:0000313" key="2">
    <source>
        <dbReference type="Proteomes" id="UP000318878"/>
    </source>
</evidence>
<dbReference type="AlphaFoldDB" id="A0A5C5V2B1"/>
<reference evidence="1 2" key="1">
    <citation type="submission" date="2019-02" db="EMBL/GenBank/DDBJ databases">
        <title>Deep-cultivation of Planctomycetes and their phenomic and genomic characterization uncovers novel biology.</title>
        <authorList>
            <person name="Wiegand S."/>
            <person name="Jogler M."/>
            <person name="Boedeker C."/>
            <person name="Pinto D."/>
            <person name="Vollmers J."/>
            <person name="Rivas-Marin E."/>
            <person name="Kohn T."/>
            <person name="Peeters S.H."/>
            <person name="Heuer A."/>
            <person name="Rast P."/>
            <person name="Oberbeckmann S."/>
            <person name="Bunk B."/>
            <person name="Jeske O."/>
            <person name="Meyerdierks A."/>
            <person name="Storesund J.E."/>
            <person name="Kallscheuer N."/>
            <person name="Luecker S."/>
            <person name="Lage O.M."/>
            <person name="Pohl T."/>
            <person name="Merkel B.J."/>
            <person name="Hornburger P."/>
            <person name="Mueller R.-W."/>
            <person name="Bruemmer F."/>
            <person name="Labrenz M."/>
            <person name="Spormann A.M."/>
            <person name="Op Den Camp H."/>
            <person name="Overmann J."/>
            <person name="Amann R."/>
            <person name="Jetten M.S.M."/>
            <person name="Mascher T."/>
            <person name="Medema M.H."/>
            <person name="Devos D.P."/>
            <person name="Kaster A.-K."/>
            <person name="Ovreas L."/>
            <person name="Rohde M."/>
            <person name="Galperin M.Y."/>
            <person name="Jogler C."/>
        </authorList>
    </citation>
    <scope>NUCLEOTIDE SEQUENCE [LARGE SCALE GENOMIC DNA]</scope>
    <source>
        <strain evidence="1 2">Enr8</strain>
    </source>
</reference>
<accession>A0A5C5V2B1</accession>
<comment type="caution">
    <text evidence="1">The sequence shown here is derived from an EMBL/GenBank/DDBJ whole genome shotgun (WGS) entry which is preliminary data.</text>
</comment>
<sequence>MKLLYDIEIENDEKPIHVLLPYAIYVLPNQRLADVRAMPVWCDDCGSVQIRTLDESDPATLFDPPTNRSIQLNCCFASINIDNRTGSISIRPNETCLPRRRGPIPTVMATSMTLRPTA</sequence>
<name>A0A5C5V2B1_9BACT</name>
<gene>
    <name evidence="1" type="ORF">Enr8_25500</name>
</gene>
<evidence type="ECO:0000313" key="1">
    <source>
        <dbReference type="EMBL" id="TWT32744.1"/>
    </source>
</evidence>